<keyword evidence="3" id="KW-1185">Reference proteome</keyword>
<dbReference type="Proteomes" id="UP001196301">
    <property type="component" value="Unassembled WGS sequence"/>
</dbReference>
<dbReference type="RefSeq" id="WP_216570013.1">
    <property type="nucleotide sequence ID" value="NZ_JAHLOQ010000024.1"/>
</dbReference>
<reference evidence="2 3" key="1">
    <citation type="submission" date="2021-06" db="EMBL/GenBank/DDBJ databases">
        <authorList>
            <person name="Sun Q."/>
            <person name="Li D."/>
        </authorList>
    </citation>
    <scope>NUCLEOTIDE SEQUENCE [LARGE SCALE GENOMIC DNA]</scope>
    <source>
        <strain evidence="2 3">N19</strain>
    </source>
</reference>
<dbReference type="PANTHER" id="PTHR39201:SF1">
    <property type="entry name" value="FLAVODOXIN-LIKE DOMAIN-CONTAINING PROTEIN"/>
    <property type="match status" value="1"/>
</dbReference>
<dbReference type="EMBL" id="JAHLOQ010000024">
    <property type="protein sequence ID" value="MBU5336611.1"/>
    <property type="molecule type" value="Genomic_DNA"/>
</dbReference>
<dbReference type="Pfam" id="PF12682">
    <property type="entry name" value="Flavodoxin_4"/>
    <property type="match status" value="1"/>
</dbReference>
<evidence type="ECO:0000313" key="2">
    <source>
        <dbReference type="EMBL" id="MBU5336611.1"/>
    </source>
</evidence>
<evidence type="ECO:0000313" key="3">
    <source>
        <dbReference type="Proteomes" id="UP001196301"/>
    </source>
</evidence>
<gene>
    <name evidence="2" type="ORF">KQI20_09185</name>
</gene>
<evidence type="ECO:0000259" key="1">
    <source>
        <dbReference type="Pfam" id="PF12682"/>
    </source>
</evidence>
<sequence length="173" mass="19334">MANILTVYYSKKGENYFGGKIKSISKGNTEIVAEMVQKAVGGDIFEVDREIPYPDNYNECVKEAKKEITNNERPKLKSYLDNLDKYDTIFVGYPSWCGTMPMVLFTFLEHYDLKDKKIIPFCTNEGSGMGNSEVDLKKICTGADVLDGLSINGSKAAESEEKVSAWAKEKVSL</sequence>
<name>A0ABS6DXN4_9FIRM</name>
<protein>
    <submittedName>
        <fullName evidence="2">Flavodoxin</fullName>
    </submittedName>
</protein>
<dbReference type="PANTHER" id="PTHR39201">
    <property type="entry name" value="EXPORTED PROTEIN-RELATED"/>
    <property type="match status" value="1"/>
</dbReference>
<feature type="domain" description="Flavodoxin-like" evidence="1">
    <location>
        <begin position="26"/>
        <end position="167"/>
    </location>
</feature>
<organism evidence="2 3">
    <name type="scientific">Intestinibacter bartlettii</name>
    <dbReference type="NCBI Taxonomy" id="261299"/>
    <lineage>
        <taxon>Bacteria</taxon>
        <taxon>Bacillati</taxon>
        <taxon>Bacillota</taxon>
        <taxon>Clostridia</taxon>
        <taxon>Peptostreptococcales</taxon>
        <taxon>Peptostreptococcaceae</taxon>
        <taxon>Intestinibacter</taxon>
    </lineage>
</organism>
<proteinExistence type="predicted"/>
<accession>A0ABS6DXN4</accession>
<comment type="caution">
    <text evidence="2">The sequence shown here is derived from an EMBL/GenBank/DDBJ whole genome shotgun (WGS) entry which is preliminary data.</text>
</comment>
<dbReference type="InterPro" id="IPR008254">
    <property type="entry name" value="Flavodoxin/NO_synth"/>
</dbReference>